<dbReference type="Proteomes" id="UP000628017">
    <property type="component" value="Unassembled WGS sequence"/>
</dbReference>
<dbReference type="AlphaFoldDB" id="A0A916R3N8"/>
<comment type="cofactor">
    <cofactor evidence="1 9">
        <name>pyridoxal 5'-phosphate</name>
        <dbReference type="ChEBI" id="CHEBI:597326"/>
    </cofactor>
</comment>
<keyword evidence="9" id="KW-0028">Amino-acid biosynthesis</keyword>
<evidence type="ECO:0000256" key="2">
    <source>
        <dbReference type="ARBA" id="ARBA00005011"/>
    </source>
</evidence>
<keyword evidence="9" id="KW-0368">Histidine biosynthesis</keyword>
<proteinExistence type="inferred from homology"/>
<dbReference type="EC" id="2.6.1.9" evidence="9"/>
<evidence type="ECO:0000313" key="11">
    <source>
        <dbReference type="EMBL" id="GGA30899.1"/>
    </source>
</evidence>
<comment type="subunit">
    <text evidence="4 9">Homodimer.</text>
</comment>
<evidence type="ECO:0000256" key="9">
    <source>
        <dbReference type="HAMAP-Rule" id="MF_01023"/>
    </source>
</evidence>
<evidence type="ECO:0000256" key="5">
    <source>
        <dbReference type="ARBA" id="ARBA00022576"/>
    </source>
</evidence>
<dbReference type="PANTHER" id="PTHR43643">
    <property type="entry name" value="HISTIDINOL-PHOSPHATE AMINOTRANSFERASE 2"/>
    <property type="match status" value="1"/>
</dbReference>
<dbReference type="InterPro" id="IPR015421">
    <property type="entry name" value="PyrdxlP-dep_Trfase_major"/>
</dbReference>
<organism evidence="11 12">
    <name type="scientific">Neptunicoccus cionae</name>
    <dbReference type="NCBI Taxonomy" id="2035344"/>
    <lineage>
        <taxon>Bacteria</taxon>
        <taxon>Pseudomonadati</taxon>
        <taxon>Pseudomonadota</taxon>
        <taxon>Alphaproteobacteria</taxon>
        <taxon>Rhodobacterales</taxon>
        <taxon>Paracoccaceae</taxon>
        <taxon>Neptunicoccus</taxon>
    </lineage>
</organism>
<dbReference type="RefSeq" id="WP_188678381.1">
    <property type="nucleotide sequence ID" value="NZ_BMKA01000008.1"/>
</dbReference>
<comment type="pathway">
    <text evidence="2 9">Amino-acid biosynthesis; L-histidine biosynthesis; L-histidine from 5-phospho-alpha-D-ribose 1-diphosphate: step 7/9.</text>
</comment>
<dbReference type="GO" id="GO:0000105">
    <property type="term" value="P:L-histidine biosynthetic process"/>
    <property type="evidence" value="ECO:0007669"/>
    <property type="project" value="UniProtKB-UniRule"/>
</dbReference>
<comment type="catalytic activity">
    <reaction evidence="8 9">
        <text>L-histidinol phosphate + 2-oxoglutarate = 3-(imidazol-4-yl)-2-oxopropyl phosphate + L-glutamate</text>
        <dbReference type="Rhea" id="RHEA:23744"/>
        <dbReference type="ChEBI" id="CHEBI:16810"/>
        <dbReference type="ChEBI" id="CHEBI:29985"/>
        <dbReference type="ChEBI" id="CHEBI:57766"/>
        <dbReference type="ChEBI" id="CHEBI:57980"/>
        <dbReference type="EC" id="2.6.1.9"/>
    </reaction>
</comment>
<dbReference type="EMBL" id="BMKA01000008">
    <property type="protein sequence ID" value="GGA30899.1"/>
    <property type="molecule type" value="Genomic_DNA"/>
</dbReference>
<dbReference type="InterPro" id="IPR050106">
    <property type="entry name" value="HistidinolP_aminotransfase"/>
</dbReference>
<protein>
    <recommendedName>
        <fullName evidence="9">Histidinol-phosphate aminotransferase</fullName>
        <ecNumber evidence="9">2.6.1.9</ecNumber>
    </recommendedName>
    <alternativeName>
        <fullName evidence="9">Imidazole acetol-phosphate transaminase</fullName>
    </alternativeName>
</protein>
<dbReference type="NCBIfam" id="TIGR01141">
    <property type="entry name" value="hisC"/>
    <property type="match status" value="1"/>
</dbReference>
<dbReference type="SUPFAM" id="SSF53383">
    <property type="entry name" value="PLP-dependent transferases"/>
    <property type="match status" value="1"/>
</dbReference>
<dbReference type="Gene3D" id="3.40.640.10">
    <property type="entry name" value="Type I PLP-dependent aspartate aminotransferase-like (Major domain)"/>
    <property type="match status" value="1"/>
</dbReference>
<gene>
    <name evidence="9 11" type="primary">hisC</name>
    <name evidence="11" type="ORF">GCM10011498_35090</name>
</gene>
<dbReference type="PANTHER" id="PTHR43643:SF3">
    <property type="entry name" value="HISTIDINOL-PHOSPHATE AMINOTRANSFERASE"/>
    <property type="match status" value="1"/>
</dbReference>
<keyword evidence="6 9" id="KW-0808">Transferase</keyword>
<dbReference type="GO" id="GO:0004400">
    <property type="term" value="F:histidinol-phosphate transaminase activity"/>
    <property type="evidence" value="ECO:0007669"/>
    <property type="project" value="UniProtKB-UniRule"/>
</dbReference>
<dbReference type="InterPro" id="IPR015424">
    <property type="entry name" value="PyrdxlP-dep_Trfase"/>
</dbReference>
<sequence>MTTRIQPQPGIMDIELYVGGKAHVDGVSNTVKLSSNENPWGASEKAKQAYRSVAGNLHVYPSSDHSELRAAIAKVHDLDAERIICSNGSDELISFLCQAYAGAGDEVLFTEHGFLMYKLCAQAAGATPVAVREIERTTDVDALLEAANENTKLVFIANPNNPTGTMISEEEVARLAEGLPEQALLVLDGAYAEYVEGFDGHASLVEQRENIFMTRTFSKIYGLGGLRVGWGYGPLEVIQTLQRVRGPFNVNAGGLAAAEAAMLDVDYTAKCQRLNAEWRDYLHAELGALGIACDPSMGNFVLARFGSEAEADAADQALSSEGLIVRAVKSYGLPDCLRITVGKGADCKRVVAVLSVFKEGWEE</sequence>
<feature type="domain" description="Aminotransferase class I/classII large" evidence="10">
    <location>
        <begin position="30"/>
        <end position="353"/>
    </location>
</feature>
<keyword evidence="7 9" id="KW-0663">Pyridoxal phosphate</keyword>
<evidence type="ECO:0000256" key="4">
    <source>
        <dbReference type="ARBA" id="ARBA00011738"/>
    </source>
</evidence>
<feature type="modified residue" description="N6-(pyridoxal phosphate)lysine" evidence="9">
    <location>
        <position position="219"/>
    </location>
</feature>
<keyword evidence="12" id="KW-1185">Reference proteome</keyword>
<evidence type="ECO:0000259" key="10">
    <source>
        <dbReference type="Pfam" id="PF00155"/>
    </source>
</evidence>
<dbReference type="CDD" id="cd00609">
    <property type="entry name" value="AAT_like"/>
    <property type="match status" value="1"/>
</dbReference>
<comment type="similarity">
    <text evidence="3 9">Belongs to the class-II pyridoxal-phosphate-dependent aminotransferase family. Histidinol-phosphate aminotransferase subfamily.</text>
</comment>
<comment type="caution">
    <text evidence="11">The sequence shown here is derived from an EMBL/GenBank/DDBJ whole genome shotgun (WGS) entry which is preliminary data.</text>
</comment>
<dbReference type="InterPro" id="IPR015422">
    <property type="entry name" value="PyrdxlP-dep_Trfase_small"/>
</dbReference>
<keyword evidence="5 9" id="KW-0032">Aminotransferase</keyword>
<evidence type="ECO:0000313" key="12">
    <source>
        <dbReference type="Proteomes" id="UP000628017"/>
    </source>
</evidence>
<dbReference type="HAMAP" id="MF_01023">
    <property type="entry name" value="HisC_aminotrans_2"/>
    <property type="match status" value="1"/>
</dbReference>
<evidence type="ECO:0000256" key="7">
    <source>
        <dbReference type="ARBA" id="ARBA00022898"/>
    </source>
</evidence>
<evidence type="ECO:0000256" key="6">
    <source>
        <dbReference type="ARBA" id="ARBA00022679"/>
    </source>
</evidence>
<dbReference type="InterPro" id="IPR004839">
    <property type="entry name" value="Aminotransferase_I/II_large"/>
</dbReference>
<dbReference type="InterPro" id="IPR005861">
    <property type="entry name" value="HisP_aminotrans"/>
</dbReference>
<reference evidence="11" key="1">
    <citation type="journal article" date="2014" name="Int. J. Syst. Evol. Microbiol.">
        <title>Complete genome sequence of Corynebacterium casei LMG S-19264T (=DSM 44701T), isolated from a smear-ripened cheese.</title>
        <authorList>
            <consortium name="US DOE Joint Genome Institute (JGI-PGF)"/>
            <person name="Walter F."/>
            <person name="Albersmeier A."/>
            <person name="Kalinowski J."/>
            <person name="Ruckert C."/>
        </authorList>
    </citation>
    <scope>NUCLEOTIDE SEQUENCE</scope>
    <source>
        <strain evidence="11">CGMCC 1.15880</strain>
    </source>
</reference>
<evidence type="ECO:0000256" key="1">
    <source>
        <dbReference type="ARBA" id="ARBA00001933"/>
    </source>
</evidence>
<name>A0A916R3N8_9RHOB</name>
<accession>A0A916R3N8</accession>
<dbReference type="Gene3D" id="3.90.1150.10">
    <property type="entry name" value="Aspartate Aminotransferase, domain 1"/>
    <property type="match status" value="1"/>
</dbReference>
<dbReference type="Pfam" id="PF00155">
    <property type="entry name" value="Aminotran_1_2"/>
    <property type="match status" value="1"/>
</dbReference>
<dbReference type="GO" id="GO:0030170">
    <property type="term" value="F:pyridoxal phosphate binding"/>
    <property type="evidence" value="ECO:0007669"/>
    <property type="project" value="InterPro"/>
</dbReference>
<evidence type="ECO:0000256" key="8">
    <source>
        <dbReference type="ARBA" id="ARBA00047481"/>
    </source>
</evidence>
<evidence type="ECO:0000256" key="3">
    <source>
        <dbReference type="ARBA" id="ARBA00007970"/>
    </source>
</evidence>
<reference evidence="11" key="2">
    <citation type="submission" date="2020-09" db="EMBL/GenBank/DDBJ databases">
        <authorList>
            <person name="Sun Q."/>
            <person name="Zhou Y."/>
        </authorList>
    </citation>
    <scope>NUCLEOTIDE SEQUENCE</scope>
    <source>
        <strain evidence="11">CGMCC 1.15880</strain>
    </source>
</reference>